<dbReference type="Proteomes" id="UP000813444">
    <property type="component" value="Unassembled WGS sequence"/>
</dbReference>
<dbReference type="SMART" id="SM00248">
    <property type="entry name" value="ANK"/>
    <property type="match status" value="3"/>
</dbReference>
<evidence type="ECO:0000256" key="3">
    <source>
        <dbReference type="PROSITE-ProRule" id="PRU00023"/>
    </source>
</evidence>
<dbReference type="PANTHER" id="PTHR24171">
    <property type="entry name" value="ANKYRIN REPEAT DOMAIN-CONTAINING PROTEIN 39-RELATED"/>
    <property type="match status" value="1"/>
</dbReference>
<proteinExistence type="predicted"/>
<dbReference type="InterPro" id="IPR002110">
    <property type="entry name" value="Ankyrin_rpt"/>
</dbReference>
<reference evidence="5" key="1">
    <citation type="journal article" date="2021" name="Nat. Commun.">
        <title>Genetic determinants of endophytism in the Arabidopsis root mycobiome.</title>
        <authorList>
            <person name="Mesny F."/>
            <person name="Miyauchi S."/>
            <person name="Thiergart T."/>
            <person name="Pickel B."/>
            <person name="Atanasova L."/>
            <person name="Karlsson M."/>
            <person name="Huettel B."/>
            <person name="Barry K.W."/>
            <person name="Haridas S."/>
            <person name="Chen C."/>
            <person name="Bauer D."/>
            <person name="Andreopoulos W."/>
            <person name="Pangilinan J."/>
            <person name="LaButti K."/>
            <person name="Riley R."/>
            <person name="Lipzen A."/>
            <person name="Clum A."/>
            <person name="Drula E."/>
            <person name="Henrissat B."/>
            <person name="Kohler A."/>
            <person name="Grigoriev I.V."/>
            <person name="Martin F.M."/>
            <person name="Hacquard S."/>
        </authorList>
    </citation>
    <scope>NUCLEOTIDE SEQUENCE</scope>
    <source>
        <strain evidence="5">MPI-CAGE-CH-0235</strain>
    </source>
</reference>
<dbReference type="PROSITE" id="PS50088">
    <property type="entry name" value="ANK_REPEAT"/>
    <property type="match status" value="1"/>
</dbReference>
<evidence type="ECO:0000313" key="6">
    <source>
        <dbReference type="Proteomes" id="UP000813444"/>
    </source>
</evidence>
<dbReference type="EMBL" id="JAGPNK010000017">
    <property type="protein sequence ID" value="KAH7305775.1"/>
    <property type="molecule type" value="Genomic_DNA"/>
</dbReference>
<feature type="repeat" description="ANK" evidence="3">
    <location>
        <begin position="340"/>
        <end position="372"/>
    </location>
</feature>
<evidence type="ECO:0000313" key="5">
    <source>
        <dbReference type="EMBL" id="KAH7305775.1"/>
    </source>
</evidence>
<keyword evidence="2 3" id="KW-0040">ANK repeat</keyword>
<protein>
    <recommendedName>
        <fullName evidence="7">Fungal N-terminal domain-containing protein</fullName>
    </recommendedName>
</protein>
<dbReference type="Pfam" id="PF12796">
    <property type="entry name" value="Ank_2"/>
    <property type="match status" value="1"/>
</dbReference>
<evidence type="ECO:0008006" key="7">
    <source>
        <dbReference type="Google" id="ProtNLM"/>
    </source>
</evidence>
<sequence length="414" mass="45881">MSLGVGVGDVLLVSKLAWNLYKSYKDASDDFKEVSLDLMSLHAVLRETEDYLQEHSDLAQSRLNRLQMLCDGCKPVLAELEALHAKYDNLGTQAQRAWGRFRFGMKDLSDLRSRLVSSTTMLNAFNIALINSSTARIERRLNKFMTEVQAGLREGSVVTVDNAAEAIDSPEVWTEFRRELEDVGISAHVVEENREYIAKWIKDALQEGLLEESVTDSESERRPSIFSTTSNTSSVPGSVTTFADSGYSGSISSRKPSTVTLCTANEEFEQQLSRVNTIIPSRTPTKPVTVRPKKRMDVSRLVQRMMVKDKAIVEAASDGKLERVAELIGLGVNVNARDVWGWSALSMCGYGGYGDIARLLLDHGADLDNIDVDGDTPMSLAATRGHTELVVIFDEARAMRDLRLRQADNEPPKG</sequence>
<dbReference type="SUPFAM" id="SSF48403">
    <property type="entry name" value="Ankyrin repeat"/>
    <property type="match status" value="1"/>
</dbReference>
<evidence type="ECO:0000256" key="1">
    <source>
        <dbReference type="ARBA" id="ARBA00022737"/>
    </source>
</evidence>
<dbReference type="Gene3D" id="1.25.40.20">
    <property type="entry name" value="Ankyrin repeat-containing domain"/>
    <property type="match status" value="1"/>
</dbReference>
<keyword evidence="6" id="KW-1185">Reference proteome</keyword>
<keyword evidence="1" id="KW-0677">Repeat</keyword>
<accession>A0A8K0SKL1</accession>
<gene>
    <name evidence="5" type="ORF">B0I35DRAFT_516059</name>
</gene>
<evidence type="ECO:0000256" key="2">
    <source>
        <dbReference type="ARBA" id="ARBA00023043"/>
    </source>
</evidence>
<dbReference type="InterPro" id="IPR036770">
    <property type="entry name" value="Ankyrin_rpt-contain_sf"/>
</dbReference>
<dbReference type="AlphaFoldDB" id="A0A8K0SKL1"/>
<organism evidence="5 6">
    <name type="scientific">Stachybotrys elegans</name>
    <dbReference type="NCBI Taxonomy" id="80388"/>
    <lineage>
        <taxon>Eukaryota</taxon>
        <taxon>Fungi</taxon>
        <taxon>Dikarya</taxon>
        <taxon>Ascomycota</taxon>
        <taxon>Pezizomycotina</taxon>
        <taxon>Sordariomycetes</taxon>
        <taxon>Hypocreomycetidae</taxon>
        <taxon>Hypocreales</taxon>
        <taxon>Stachybotryaceae</taxon>
        <taxon>Stachybotrys</taxon>
    </lineage>
</organism>
<evidence type="ECO:0000256" key="4">
    <source>
        <dbReference type="SAM" id="MobiDB-lite"/>
    </source>
</evidence>
<name>A0A8K0SKL1_9HYPO</name>
<feature type="region of interest" description="Disordered" evidence="4">
    <location>
        <begin position="212"/>
        <end position="233"/>
    </location>
</feature>
<dbReference type="OrthoDB" id="3045089at2759"/>
<comment type="caution">
    <text evidence="5">The sequence shown here is derived from an EMBL/GenBank/DDBJ whole genome shotgun (WGS) entry which is preliminary data.</text>
</comment>